<sequence>MFALLNSDSILCRFPGNGPLQLYSAFGGRQTEAPGMLGNMTRDRRPEQVRLSGIRRRRCHARHARLNSLHRRIGPRIGFKRPYEQMEYESMTDASQFGSDIGLKIGRGAMFRAATRGRDWMPD</sequence>
<proteinExistence type="predicted"/>
<name>A0A0C3BKP8_HEBCY</name>
<evidence type="ECO:0000313" key="2">
    <source>
        <dbReference type="Proteomes" id="UP000053424"/>
    </source>
</evidence>
<reference evidence="1 2" key="1">
    <citation type="submission" date="2014-04" db="EMBL/GenBank/DDBJ databases">
        <authorList>
            <consortium name="DOE Joint Genome Institute"/>
            <person name="Kuo A."/>
            <person name="Gay G."/>
            <person name="Dore J."/>
            <person name="Kohler A."/>
            <person name="Nagy L.G."/>
            <person name="Floudas D."/>
            <person name="Copeland A."/>
            <person name="Barry K.W."/>
            <person name="Cichocki N."/>
            <person name="Veneault-Fourrey C."/>
            <person name="LaButti K."/>
            <person name="Lindquist E.A."/>
            <person name="Lipzen A."/>
            <person name="Lundell T."/>
            <person name="Morin E."/>
            <person name="Murat C."/>
            <person name="Sun H."/>
            <person name="Tunlid A."/>
            <person name="Henrissat B."/>
            <person name="Grigoriev I.V."/>
            <person name="Hibbett D.S."/>
            <person name="Martin F."/>
            <person name="Nordberg H.P."/>
            <person name="Cantor M.N."/>
            <person name="Hua S.X."/>
        </authorList>
    </citation>
    <scope>NUCLEOTIDE SEQUENCE [LARGE SCALE GENOMIC DNA]</scope>
    <source>
        <strain evidence="2">h7</strain>
    </source>
</reference>
<dbReference type="AlphaFoldDB" id="A0A0C3BKP8"/>
<dbReference type="EMBL" id="KN831798">
    <property type="protein sequence ID" value="KIM37295.1"/>
    <property type="molecule type" value="Genomic_DNA"/>
</dbReference>
<dbReference type="HOGENOM" id="CLU_2015554_0_0_1"/>
<keyword evidence="2" id="KW-1185">Reference proteome</keyword>
<evidence type="ECO:0000313" key="1">
    <source>
        <dbReference type="EMBL" id="KIM37295.1"/>
    </source>
</evidence>
<dbReference type="Proteomes" id="UP000053424">
    <property type="component" value="Unassembled WGS sequence"/>
</dbReference>
<reference evidence="2" key="2">
    <citation type="submission" date="2015-01" db="EMBL/GenBank/DDBJ databases">
        <title>Evolutionary Origins and Diversification of the Mycorrhizal Mutualists.</title>
        <authorList>
            <consortium name="DOE Joint Genome Institute"/>
            <consortium name="Mycorrhizal Genomics Consortium"/>
            <person name="Kohler A."/>
            <person name="Kuo A."/>
            <person name="Nagy L.G."/>
            <person name="Floudas D."/>
            <person name="Copeland A."/>
            <person name="Barry K.W."/>
            <person name="Cichocki N."/>
            <person name="Veneault-Fourrey C."/>
            <person name="LaButti K."/>
            <person name="Lindquist E.A."/>
            <person name="Lipzen A."/>
            <person name="Lundell T."/>
            <person name="Morin E."/>
            <person name="Murat C."/>
            <person name="Riley R."/>
            <person name="Ohm R."/>
            <person name="Sun H."/>
            <person name="Tunlid A."/>
            <person name="Henrissat B."/>
            <person name="Grigoriev I.V."/>
            <person name="Hibbett D.S."/>
            <person name="Martin F."/>
        </authorList>
    </citation>
    <scope>NUCLEOTIDE SEQUENCE [LARGE SCALE GENOMIC DNA]</scope>
    <source>
        <strain evidence="2">h7</strain>
    </source>
</reference>
<protein>
    <submittedName>
        <fullName evidence="1">Uncharacterized protein</fullName>
    </submittedName>
</protein>
<gene>
    <name evidence="1" type="ORF">M413DRAFT_448590</name>
</gene>
<accession>A0A0C3BKP8</accession>
<organism evidence="1 2">
    <name type="scientific">Hebeloma cylindrosporum</name>
    <dbReference type="NCBI Taxonomy" id="76867"/>
    <lineage>
        <taxon>Eukaryota</taxon>
        <taxon>Fungi</taxon>
        <taxon>Dikarya</taxon>
        <taxon>Basidiomycota</taxon>
        <taxon>Agaricomycotina</taxon>
        <taxon>Agaricomycetes</taxon>
        <taxon>Agaricomycetidae</taxon>
        <taxon>Agaricales</taxon>
        <taxon>Agaricineae</taxon>
        <taxon>Hymenogastraceae</taxon>
        <taxon>Hebeloma</taxon>
    </lineage>
</organism>